<dbReference type="SUPFAM" id="SSF55961">
    <property type="entry name" value="Bet v1-like"/>
    <property type="match status" value="1"/>
</dbReference>
<dbReference type="InterPro" id="IPR024500">
    <property type="entry name" value="DUF3074"/>
</dbReference>
<evidence type="ECO:0000313" key="4">
    <source>
        <dbReference type="Proteomes" id="UP000054466"/>
    </source>
</evidence>
<protein>
    <recommendedName>
        <fullName evidence="2">DUF3074 domain-containing protein</fullName>
    </recommendedName>
</protein>
<dbReference type="Proteomes" id="UP000054466">
    <property type="component" value="Unassembled WGS sequence"/>
</dbReference>
<name>A0A0D2D404_9EURO</name>
<dbReference type="OrthoDB" id="6423603at2759"/>
<accession>A0A0D2D404</accession>
<organism evidence="3 4">
    <name type="scientific">Cladophialophora immunda</name>
    <dbReference type="NCBI Taxonomy" id="569365"/>
    <lineage>
        <taxon>Eukaryota</taxon>
        <taxon>Fungi</taxon>
        <taxon>Dikarya</taxon>
        <taxon>Ascomycota</taxon>
        <taxon>Pezizomycotina</taxon>
        <taxon>Eurotiomycetes</taxon>
        <taxon>Chaetothyriomycetidae</taxon>
        <taxon>Chaetothyriales</taxon>
        <taxon>Herpotrichiellaceae</taxon>
        <taxon>Cladophialophora</taxon>
    </lineage>
</organism>
<dbReference type="HOGENOM" id="CLU_045430_0_0_1"/>
<dbReference type="Pfam" id="PF11274">
    <property type="entry name" value="DUF3074"/>
    <property type="match status" value="1"/>
</dbReference>
<evidence type="ECO:0000256" key="1">
    <source>
        <dbReference type="SAM" id="MobiDB-lite"/>
    </source>
</evidence>
<feature type="domain" description="DUF3074" evidence="2">
    <location>
        <begin position="138"/>
        <end position="351"/>
    </location>
</feature>
<dbReference type="PANTHER" id="PTHR40370:SF1">
    <property type="entry name" value="DUF3074 DOMAIN-CONTAINING PROTEIN"/>
    <property type="match status" value="1"/>
</dbReference>
<dbReference type="RefSeq" id="XP_016250645.1">
    <property type="nucleotide sequence ID" value="XM_016393126.1"/>
</dbReference>
<feature type="region of interest" description="Disordered" evidence="1">
    <location>
        <begin position="102"/>
        <end position="132"/>
    </location>
</feature>
<keyword evidence="4" id="KW-1185">Reference proteome</keyword>
<evidence type="ECO:0000313" key="3">
    <source>
        <dbReference type="EMBL" id="KIW30429.1"/>
    </source>
</evidence>
<dbReference type="EMBL" id="KN847042">
    <property type="protein sequence ID" value="KIW30429.1"/>
    <property type="molecule type" value="Genomic_DNA"/>
</dbReference>
<dbReference type="PANTHER" id="PTHR40370">
    <property type="entry name" value="EXPRESSED PROTEIN"/>
    <property type="match status" value="1"/>
</dbReference>
<gene>
    <name evidence="3" type="ORF">PV07_06172</name>
</gene>
<reference evidence="3 4" key="1">
    <citation type="submission" date="2015-01" db="EMBL/GenBank/DDBJ databases">
        <title>The Genome Sequence of Cladophialophora immunda CBS83496.</title>
        <authorList>
            <consortium name="The Broad Institute Genomics Platform"/>
            <person name="Cuomo C."/>
            <person name="de Hoog S."/>
            <person name="Gorbushina A."/>
            <person name="Stielow B."/>
            <person name="Teixiera M."/>
            <person name="Abouelleil A."/>
            <person name="Chapman S.B."/>
            <person name="Priest M."/>
            <person name="Young S.K."/>
            <person name="Wortman J."/>
            <person name="Nusbaum C."/>
            <person name="Birren B."/>
        </authorList>
    </citation>
    <scope>NUCLEOTIDE SEQUENCE [LARGE SCALE GENOMIC DNA]</scope>
    <source>
        <strain evidence="3 4">CBS 83496</strain>
    </source>
</reference>
<dbReference type="GeneID" id="27345366"/>
<dbReference type="VEuPathDB" id="FungiDB:PV07_06172"/>
<sequence>MATNTTQSNLIRLAPLRLGELPEHPALPCADSSRPNLLPFLLTLLDDGADFLSPASFSANFKHHSVKSAPPSEAKVEALTYSVAAKELEDIVDWGASKNTTANANPAQLGQDAGQGDTYTRPGRSKPPPRVLSAGEHWCARKSIHKDISSKDTSSPGNASWKEFIFGLRDNHSKHEEDFTPTLYDAHCVCTWNEEVKDLESQEKVLGKSGQKYSCVTIAVYEMCHATPPPTSPRCFPVLVATASISADEFLAVTVPVTLGTSVHDAIYSSGRNTRDGKTSQQRKSVVLGVYTAIEIVRRKKGDVNVGKNWNEVEWIMATASDAKGNLPMWMQKMSLPGMISKDVSYFLKWVKTVPDSEVESVKVV</sequence>
<evidence type="ECO:0000259" key="2">
    <source>
        <dbReference type="Pfam" id="PF11274"/>
    </source>
</evidence>
<dbReference type="AlphaFoldDB" id="A0A0D2D404"/>
<proteinExistence type="predicted"/>